<accession>A0A1W0VXI0</accession>
<organism evidence="1 2">
    <name type="scientific">Sorghum bicolor</name>
    <name type="common">Sorghum</name>
    <name type="synonym">Sorghum vulgare</name>
    <dbReference type="NCBI Taxonomy" id="4558"/>
    <lineage>
        <taxon>Eukaryota</taxon>
        <taxon>Viridiplantae</taxon>
        <taxon>Streptophyta</taxon>
        <taxon>Embryophyta</taxon>
        <taxon>Tracheophyta</taxon>
        <taxon>Spermatophyta</taxon>
        <taxon>Magnoliopsida</taxon>
        <taxon>Liliopsida</taxon>
        <taxon>Poales</taxon>
        <taxon>Poaceae</taxon>
        <taxon>PACMAD clade</taxon>
        <taxon>Panicoideae</taxon>
        <taxon>Andropogonodae</taxon>
        <taxon>Andropogoneae</taxon>
        <taxon>Sorghinae</taxon>
        <taxon>Sorghum</taxon>
    </lineage>
</organism>
<gene>
    <name evidence="1" type="ORF">SORBI_3003G152050</name>
</gene>
<proteinExistence type="predicted"/>
<keyword evidence="2" id="KW-1185">Reference proteome</keyword>
<evidence type="ECO:0000313" key="1">
    <source>
        <dbReference type="EMBL" id="OQU86806.1"/>
    </source>
</evidence>
<dbReference type="AlphaFoldDB" id="A0A1W0VXI0"/>
<evidence type="ECO:0000313" key="2">
    <source>
        <dbReference type="Proteomes" id="UP000000768"/>
    </source>
</evidence>
<dbReference type="Proteomes" id="UP000000768">
    <property type="component" value="Chromosome 3"/>
</dbReference>
<reference evidence="2" key="2">
    <citation type="journal article" date="2018" name="Plant J.">
        <title>The Sorghum bicolor reference genome: improved assembly, gene annotations, a transcriptome atlas, and signatures of genome organization.</title>
        <authorList>
            <person name="McCormick R.F."/>
            <person name="Truong S.K."/>
            <person name="Sreedasyam A."/>
            <person name="Jenkins J."/>
            <person name="Shu S."/>
            <person name="Sims D."/>
            <person name="Kennedy M."/>
            <person name="Amirebrahimi M."/>
            <person name="Weers B.D."/>
            <person name="McKinley B."/>
            <person name="Mattison A."/>
            <person name="Morishige D.T."/>
            <person name="Grimwood J."/>
            <person name="Schmutz J."/>
            <person name="Mullet J.E."/>
        </authorList>
    </citation>
    <scope>NUCLEOTIDE SEQUENCE [LARGE SCALE GENOMIC DNA]</scope>
    <source>
        <strain evidence="2">cv. BTx623</strain>
    </source>
</reference>
<sequence>MMMSSLCRCAICMTSLLDCMHRRGRTTTVWLQWPAMTTSLSTRKKMHVVPCSSASVWTTKKLFDLQQRDRDRETNDGTE</sequence>
<dbReference type="Gramene" id="OQU86806">
    <property type="protein sequence ID" value="OQU86806"/>
    <property type="gene ID" value="SORBI_3003G152050"/>
</dbReference>
<dbReference type="InParanoid" id="A0A1W0VXI0"/>
<reference evidence="1 2" key="1">
    <citation type="journal article" date="2009" name="Nature">
        <title>The Sorghum bicolor genome and the diversification of grasses.</title>
        <authorList>
            <person name="Paterson A.H."/>
            <person name="Bowers J.E."/>
            <person name="Bruggmann R."/>
            <person name="Dubchak I."/>
            <person name="Grimwood J."/>
            <person name="Gundlach H."/>
            <person name="Haberer G."/>
            <person name="Hellsten U."/>
            <person name="Mitros T."/>
            <person name="Poliakov A."/>
            <person name="Schmutz J."/>
            <person name="Spannagl M."/>
            <person name="Tang H."/>
            <person name="Wang X."/>
            <person name="Wicker T."/>
            <person name="Bharti A.K."/>
            <person name="Chapman J."/>
            <person name="Feltus F.A."/>
            <person name="Gowik U."/>
            <person name="Grigoriev I.V."/>
            <person name="Lyons E."/>
            <person name="Maher C.A."/>
            <person name="Martis M."/>
            <person name="Narechania A."/>
            <person name="Otillar R.P."/>
            <person name="Penning B.W."/>
            <person name="Salamov A.A."/>
            <person name="Wang Y."/>
            <person name="Zhang L."/>
            <person name="Carpita N.C."/>
            <person name="Freeling M."/>
            <person name="Gingle A.R."/>
            <person name="Hash C.T."/>
            <person name="Keller B."/>
            <person name="Klein P."/>
            <person name="Kresovich S."/>
            <person name="McCann M.C."/>
            <person name="Ming R."/>
            <person name="Peterson D.G."/>
            <person name="Mehboob-ur-Rahman"/>
            <person name="Ware D."/>
            <person name="Westhoff P."/>
            <person name="Mayer K.F."/>
            <person name="Messing J."/>
            <person name="Rokhsar D.S."/>
        </authorList>
    </citation>
    <scope>NUCLEOTIDE SEQUENCE [LARGE SCALE GENOMIC DNA]</scope>
    <source>
        <strain evidence="2">cv. BTx623</strain>
    </source>
</reference>
<name>A0A1W0VXI0_SORBI</name>
<dbReference type="EMBL" id="CM000762">
    <property type="protein sequence ID" value="OQU86806.1"/>
    <property type="molecule type" value="Genomic_DNA"/>
</dbReference>
<protein>
    <submittedName>
        <fullName evidence="1">Uncharacterized protein</fullName>
    </submittedName>
</protein>